<proteinExistence type="predicted"/>
<dbReference type="AlphaFoldDB" id="D0LZ19"/>
<dbReference type="Pfam" id="PF01425">
    <property type="entry name" value="Amidase"/>
    <property type="match status" value="1"/>
</dbReference>
<dbReference type="PANTHER" id="PTHR42678:SF34">
    <property type="entry name" value="OS04G0183300 PROTEIN"/>
    <property type="match status" value="1"/>
</dbReference>
<protein>
    <submittedName>
        <fullName evidence="2">Amidase</fullName>
    </submittedName>
</protein>
<evidence type="ECO:0000313" key="3">
    <source>
        <dbReference type="Proteomes" id="UP000001880"/>
    </source>
</evidence>
<feature type="domain" description="Amidase" evidence="1">
    <location>
        <begin position="100"/>
        <end position="549"/>
    </location>
</feature>
<dbReference type="NCBIfam" id="NF005300">
    <property type="entry name" value="PRK06828.1"/>
    <property type="match status" value="1"/>
</dbReference>
<dbReference type="HOGENOM" id="CLU_009600_14_1_7"/>
<dbReference type="InterPro" id="IPR036928">
    <property type="entry name" value="AS_sf"/>
</dbReference>
<keyword evidence="3" id="KW-1185">Reference proteome</keyword>
<dbReference type="PANTHER" id="PTHR42678">
    <property type="entry name" value="AMIDASE"/>
    <property type="match status" value="1"/>
</dbReference>
<evidence type="ECO:0000313" key="2">
    <source>
        <dbReference type="EMBL" id="ACY14489.1"/>
    </source>
</evidence>
<dbReference type="NCBIfam" id="NF006006">
    <property type="entry name" value="PRK08137.1"/>
    <property type="match status" value="1"/>
</dbReference>
<organism evidence="2 3">
    <name type="scientific">Haliangium ochraceum (strain DSM 14365 / JCM 11303 / SMP-2)</name>
    <dbReference type="NCBI Taxonomy" id="502025"/>
    <lineage>
        <taxon>Bacteria</taxon>
        <taxon>Pseudomonadati</taxon>
        <taxon>Myxococcota</taxon>
        <taxon>Polyangia</taxon>
        <taxon>Haliangiales</taxon>
        <taxon>Kofleriaceae</taxon>
        <taxon>Haliangium</taxon>
    </lineage>
</organism>
<sequence length="574" mass="58531">MSAQVSAERAGPGDAAALGRRHFLLGSALGVGALGLVGCGDNAACEDPIAVDAAPCADPPGGNIDAGANPNPIDEFELAEVSIAELQAGMEAGTWSSQQITELYLARIAAVSEQGPSLRAVIETNPEAVSIAQALDAERAQGNLRGPLHGVPILLKDNIATADQTTTTAGALALTGSQAPADAFVAQQLRAAGAVLLGKANLSEWANFRSFRASSGWSGRGRQCRNPYVLDRNPSGSSSGSAVAAAASLAAAAIGTETNGSIVSPASANGVVGVKPTVGLTSRSRVIPISHTQDTVGPLARTVRDAAIVLGAMTGVDPDDEATAASEGQAFTDYTQFLDAGALSGARIGVARNQFGFHSEVDARMETAIEAMAEAGAVIVDPVSIPVFGDFQGVTLDILLYEFKAGINAYLAGLGDPPVSTLADIIAYNREHEGESMPYFGQEILLAAEAKGPLSEQEYIDALELARGIAREDGIDRALADDNLDAIIAPTGGPAWPTDLVTGDHFLGGSSTASAVAGYPIVSVPAGDIFGLPVGISFIGGAWSEPTLLALAYAFEQATGHRKAPGFLPTLSLP</sequence>
<dbReference type="STRING" id="502025.Hoch_1943"/>
<accession>D0LZ19</accession>
<dbReference type="Proteomes" id="UP000001880">
    <property type="component" value="Chromosome"/>
</dbReference>
<dbReference type="PROSITE" id="PS51318">
    <property type="entry name" value="TAT"/>
    <property type="match status" value="1"/>
</dbReference>
<name>D0LZ19_HALO1</name>
<reference evidence="2 3" key="1">
    <citation type="journal article" date="2010" name="Stand. Genomic Sci.">
        <title>Complete genome sequence of Haliangium ochraceum type strain (SMP-2).</title>
        <authorList>
            <consortium name="US DOE Joint Genome Institute (JGI-PGF)"/>
            <person name="Ivanova N."/>
            <person name="Daum C."/>
            <person name="Lang E."/>
            <person name="Abt B."/>
            <person name="Kopitz M."/>
            <person name="Saunders E."/>
            <person name="Lapidus A."/>
            <person name="Lucas S."/>
            <person name="Glavina Del Rio T."/>
            <person name="Nolan M."/>
            <person name="Tice H."/>
            <person name="Copeland A."/>
            <person name="Cheng J.F."/>
            <person name="Chen F."/>
            <person name="Bruce D."/>
            <person name="Goodwin L."/>
            <person name="Pitluck S."/>
            <person name="Mavromatis K."/>
            <person name="Pati A."/>
            <person name="Mikhailova N."/>
            <person name="Chen A."/>
            <person name="Palaniappan K."/>
            <person name="Land M."/>
            <person name="Hauser L."/>
            <person name="Chang Y.J."/>
            <person name="Jeffries C.D."/>
            <person name="Detter J.C."/>
            <person name="Brettin T."/>
            <person name="Rohde M."/>
            <person name="Goker M."/>
            <person name="Bristow J."/>
            <person name="Markowitz V."/>
            <person name="Eisen J.A."/>
            <person name="Hugenholtz P."/>
            <person name="Kyrpides N.C."/>
            <person name="Klenk H.P."/>
        </authorList>
    </citation>
    <scope>NUCLEOTIDE SEQUENCE [LARGE SCALE GENOMIC DNA]</scope>
    <source>
        <strain evidence="3">DSM 14365 / CIP 107738 / JCM 11303 / AJ 13395 / SMP-2</strain>
    </source>
</reference>
<dbReference type="InterPro" id="IPR006311">
    <property type="entry name" value="TAT_signal"/>
</dbReference>
<dbReference type="EMBL" id="CP001804">
    <property type="protein sequence ID" value="ACY14489.1"/>
    <property type="molecule type" value="Genomic_DNA"/>
</dbReference>
<dbReference type="Gene3D" id="3.90.1300.10">
    <property type="entry name" value="Amidase signature (AS) domain"/>
    <property type="match status" value="1"/>
</dbReference>
<evidence type="ECO:0000259" key="1">
    <source>
        <dbReference type="Pfam" id="PF01425"/>
    </source>
</evidence>
<dbReference type="SUPFAM" id="SSF75304">
    <property type="entry name" value="Amidase signature (AS) enzymes"/>
    <property type="match status" value="1"/>
</dbReference>
<gene>
    <name evidence="2" type="ordered locus">Hoch_1943</name>
</gene>
<dbReference type="KEGG" id="hoh:Hoch_1943"/>
<dbReference type="InterPro" id="IPR023631">
    <property type="entry name" value="Amidase_dom"/>
</dbReference>
<dbReference type="eggNOG" id="COG0154">
    <property type="taxonomic scope" value="Bacteria"/>
</dbReference>